<dbReference type="Proteomes" id="UP000001628">
    <property type="component" value="Unassembled WGS sequence"/>
</dbReference>
<dbReference type="OMA" id="IIANHAY"/>
<evidence type="ECO:0008006" key="7">
    <source>
        <dbReference type="Google" id="ProtNLM"/>
    </source>
</evidence>
<evidence type="ECO:0000313" key="5">
    <source>
        <dbReference type="EMBL" id="EEH48991.2"/>
    </source>
</evidence>
<dbReference type="InParanoid" id="C1GBR9"/>
<feature type="transmembrane region" description="Helical" evidence="2">
    <location>
        <begin position="531"/>
        <end position="551"/>
    </location>
</feature>
<dbReference type="KEGG" id="pbn:PADG_05070"/>
<feature type="transmembrane region" description="Helical" evidence="2">
    <location>
        <begin position="425"/>
        <end position="446"/>
    </location>
</feature>
<evidence type="ECO:0000259" key="3">
    <source>
        <dbReference type="Pfam" id="PF23190"/>
    </source>
</evidence>
<evidence type="ECO:0000259" key="4">
    <source>
        <dbReference type="Pfam" id="PF23317"/>
    </source>
</evidence>
<dbReference type="eggNOG" id="ENOG502QU70">
    <property type="taxonomic scope" value="Eukaryota"/>
</dbReference>
<evidence type="ECO:0000313" key="6">
    <source>
        <dbReference type="Proteomes" id="UP000001628"/>
    </source>
</evidence>
<feature type="domain" description="YVC1 N-terminal linker helical" evidence="3">
    <location>
        <begin position="120"/>
        <end position="298"/>
    </location>
</feature>
<keyword evidence="6" id="KW-1185">Reference proteome</keyword>
<feature type="compositionally biased region" description="Basic and acidic residues" evidence="1">
    <location>
        <begin position="1111"/>
        <end position="1130"/>
    </location>
</feature>
<dbReference type="Pfam" id="PF23317">
    <property type="entry name" value="YVC1_C"/>
    <property type="match status" value="1"/>
</dbReference>
<accession>C1GBR9</accession>
<dbReference type="HOGENOM" id="CLU_003613_0_0_1"/>
<dbReference type="OrthoDB" id="310870at2759"/>
<dbReference type="PANTHER" id="PTHR35859">
    <property type="entry name" value="NONSELECTIVE CATION CHANNEL PROTEIN"/>
    <property type="match status" value="1"/>
</dbReference>
<dbReference type="STRING" id="502780.C1GBR9"/>
<sequence>MVSPVLSLRRKISNTGHSVVPSIFAPLISSPRPLSPKRIRPHGPDVDVEQMNPLDGAGERNGEDENEQESHEHEHEHEENEEGNSHHSGSDEDEHDGLEASPLLPIFSASHLDSLPTYPLAHAIRVLITSRIETTLSWDQLRSPQVSQFLLKSIQQQIRQSHFSRATLYALMANCLQFKKEVNSSPGNSGTSNTRAMVCELLAIKLLKEYSTRELIDALSYDFYPLQEKPPPMPSSTLCTLQPSSRDNTNKSKFGPPPKAGRISCLEIAIRAQAKRFLAHPLVVQQLEAIWAGNIVFHFEADSLHRLPPPPPPRINTRSGYGSFMQTKHNVSNRNAATPRRSVTLYNPRGASLFKLSRLRVPLYRQVLSTLSFAILLGLFLAVIQKRSLKITTLELIFWLWSAGFMLDELVGFNEQGFSLYLMSFWNTFDVGILLLLFCYYCLRIYGVVAPDNRKKIIANHAYDVLAANAVLLLPRLFSVLDHYRYFSQLLIAFRMMAADLVAVFTLIIIACSGFFVAFTFSFGNGDSPGTVVYALFQMLMGFTPAAWQLWDKYNLLGKTILTLFLFICHFLVVTILITVLTNSFMAIVQNANEEHQFVFAVNTLSMVKSGALFSYVAPTNLLEWIITPLRFIMPFPKYIKLNRTVIKITHMPILFMIYLYERTILRPNVFEPSDLINRGDARQWNPDHHNTFDAFTRRNSIRVREPSIATYQKDRALDEVFRYPAKHASYRGPQRRRSPCEREASKVVDIWMQNLEPESGILSPDAEDMNLVERLGKQRFWRHRVRRYPDSVNVAVRNLTETTCQSIASDPEDWGYSTVHRRRLPRVLRSLPVPQNVRQSSQQTDMEDGEELTSTCNEQGDSVGAGRTSMHVSDTNDQGAQSSTPSSLRGLISSRKNSPSRRPKTPQRHHFRNASGATILYKPRQPQTDDQSDTDISQDGKIKPSSIHFGGGPNAPKRRSPKGHDDCSTQTAPRAIKPPKPNFMPVSDTADLAWPSSDLHKVHGRSSLDMGLGSDLGDNKAVGGGFVGGIPSGISFATQMAYATGSLRRPAVAPGSDNQDMMSKLVLARMRALEDGFRDVIREVRELRRAEEARDRRRDEEELGLGRVRERQREREWEREQTRGRERERDRKKRKAVRSQGAPRSRDDTEVGFDSDGVGARDVAGRPDVESRGDPAVFRGDVLLMILYILSAISGLRKEVDFLGVLDGFSAAVADGVREYGVAGGIIIQQPAIRPVLQPHPVNAYRYSV</sequence>
<dbReference type="InterPro" id="IPR056336">
    <property type="entry name" value="YVC1_C"/>
</dbReference>
<feature type="domain" description="Calcium channel YVC1-like C-terminal transmembrane" evidence="4">
    <location>
        <begin position="372"/>
        <end position="678"/>
    </location>
</feature>
<feature type="compositionally biased region" description="Basic and acidic residues" evidence="1">
    <location>
        <begin position="57"/>
        <end position="90"/>
    </location>
</feature>
<dbReference type="InterPro" id="IPR052971">
    <property type="entry name" value="TRP_calcium_channel"/>
</dbReference>
<evidence type="ECO:0000256" key="2">
    <source>
        <dbReference type="SAM" id="Phobius"/>
    </source>
</evidence>
<evidence type="ECO:0000256" key="1">
    <source>
        <dbReference type="SAM" id="MobiDB-lite"/>
    </source>
</evidence>
<feature type="region of interest" description="Disordered" evidence="1">
    <location>
        <begin position="831"/>
        <end position="990"/>
    </location>
</feature>
<feature type="transmembrane region" description="Helical" evidence="2">
    <location>
        <begin position="396"/>
        <end position="413"/>
    </location>
</feature>
<keyword evidence="2" id="KW-1133">Transmembrane helix</keyword>
<feature type="compositionally biased region" description="Polar residues" evidence="1">
    <location>
        <begin position="235"/>
        <end position="247"/>
    </location>
</feature>
<dbReference type="RefSeq" id="XP_010760261.1">
    <property type="nucleotide sequence ID" value="XM_010761959.1"/>
</dbReference>
<name>C1GBR9_PARBD</name>
<feature type="region of interest" description="Disordered" evidence="1">
    <location>
        <begin position="1111"/>
        <end position="1172"/>
    </location>
</feature>
<gene>
    <name evidence="5" type="ORF">PADG_05070</name>
</gene>
<feature type="region of interest" description="Disordered" evidence="1">
    <location>
        <begin position="232"/>
        <end position="256"/>
    </location>
</feature>
<dbReference type="EMBL" id="KN275961">
    <property type="protein sequence ID" value="EEH48991.2"/>
    <property type="molecule type" value="Genomic_DNA"/>
</dbReference>
<feature type="transmembrane region" description="Helical" evidence="2">
    <location>
        <begin position="498"/>
        <end position="519"/>
    </location>
</feature>
<dbReference type="Pfam" id="PF23190">
    <property type="entry name" value="LHD_TRPY1"/>
    <property type="match status" value="1"/>
</dbReference>
<feature type="compositionally biased region" description="Low complexity" evidence="1">
    <location>
        <begin position="926"/>
        <end position="940"/>
    </location>
</feature>
<reference evidence="5 6" key="1">
    <citation type="journal article" date="2011" name="PLoS Genet.">
        <title>Comparative genomic analysis of human fungal pathogens causing paracoccidioidomycosis.</title>
        <authorList>
            <person name="Desjardins C.A."/>
            <person name="Champion M.D."/>
            <person name="Holder J.W."/>
            <person name="Muszewska A."/>
            <person name="Goldberg J."/>
            <person name="Bailao A.M."/>
            <person name="Brigido M.M."/>
            <person name="Ferreira M.E."/>
            <person name="Garcia A.M."/>
            <person name="Grynberg M."/>
            <person name="Gujja S."/>
            <person name="Heiman D.I."/>
            <person name="Henn M.R."/>
            <person name="Kodira C.D."/>
            <person name="Leon-Narvaez H."/>
            <person name="Longo L.V."/>
            <person name="Ma L.J."/>
            <person name="Malavazi I."/>
            <person name="Matsuo A.L."/>
            <person name="Morais F.V."/>
            <person name="Pereira M."/>
            <person name="Rodriguez-Brito S."/>
            <person name="Sakthikumar S."/>
            <person name="Salem-Izacc S.M."/>
            <person name="Sykes S.M."/>
            <person name="Teixeira M.M."/>
            <person name="Vallejo M.C."/>
            <person name="Walter M.E."/>
            <person name="Yandava C."/>
            <person name="Young S."/>
            <person name="Zeng Q."/>
            <person name="Zucker J."/>
            <person name="Felipe M.S."/>
            <person name="Goldman G.H."/>
            <person name="Haas B.J."/>
            <person name="McEwen J.G."/>
            <person name="Nino-Vega G."/>
            <person name="Puccia R."/>
            <person name="San-Blas G."/>
            <person name="Soares C.M."/>
            <person name="Birren B.W."/>
            <person name="Cuomo C.A."/>
        </authorList>
    </citation>
    <scope>NUCLEOTIDE SEQUENCE [LARGE SCALE GENOMIC DNA]</scope>
    <source>
        <strain evidence="5 6">Pb18</strain>
    </source>
</reference>
<feature type="transmembrane region" description="Helical" evidence="2">
    <location>
        <begin position="363"/>
        <end position="384"/>
    </location>
</feature>
<dbReference type="PANTHER" id="PTHR35859:SF4">
    <property type="entry name" value="MEMBRANE CHANNEL PROTEIN, PUTATIVE (AFU_ORTHOLOGUE AFUA_6G11300)-RELATED"/>
    <property type="match status" value="1"/>
</dbReference>
<dbReference type="AlphaFoldDB" id="C1GBR9"/>
<feature type="transmembrane region" description="Helical" evidence="2">
    <location>
        <begin position="563"/>
        <end position="589"/>
    </location>
</feature>
<organism evidence="5 6">
    <name type="scientific">Paracoccidioides brasiliensis (strain Pb18)</name>
    <dbReference type="NCBI Taxonomy" id="502780"/>
    <lineage>
        <taxon>Eukaryota</taxon>
        <taxon>Fungi</taxon>
        <taxon>Dikarya</taxon>
        <taxon>Ascomycota</taxon>
        <taxon>Pezizomycotina</taxon>
        <taxon>Eurotiomycetes</taxon>
        <taxon>Eurotiomycetidae</taxon>
        <taxon>Onygenales</taxon>
        <taxon>Ajellomycetaceae</taxon>
        <taxon>Paracoccidioides</taxon>
    </lineage>
</organism>
<proteinExistence type="predicted"/>
<dbReference type="GeneID" id="22584063"/>
<keyword evidence="2" id="KW-0812">Transmembrane</keyword>
<keyword evidence="2" id="KW-0472">Membrane</keyword>
<dbReference type="InterPro" id="IPR056337">
    <property type="entry name" value="LHD_YVC1"/>
</dbReference>
<feature type="compositionally biased region" description="Polar residues" evidence="1">
    <location>
        <begin position="871"/>
        <end position="888"/>
    </location>
</feature>
<protein>
    <recommendedName>
        <fullName evidence="7">Ion transport domain-containing protein</fullName>
    </recommendedName>
</protein>
<feature type="region of interest" description="Disordered" evidence="1">
    <location>
        <begin position="26"/>
        <end position="98"/>
    </location>
</feature>
<feature type="compositionally biased region" description="Basic residues" evidence="1">
    <location>
        <begin position="899"/>
        <end position="913"/>
    </location>
</feature>
<dbReference type="VEuPathDB" id="FungiDB:PADG_05070"/>